<dbReference type="STRING" id="27835.A0A158R0S6"/>
<dbReference type="Proteomes" id="UP000271162">
    <property type="component" value="Unassembled WGS sequence"/>
</dbReference>
<dbReference type="GO" id="GO:0003697">
    <property type="term" value="F:single-stranded DNA binding"/>
    <property type="evidence" value="ECO:0007669"/>
    <property type="project" value="TreeGrafter"/>
</dbReference>
<feature type="compositionally biased region" description="Gly residues" evidence="6">
    <location>
        <begin position="281"/>
        <end position="292"/>
    </location>
</feature>
<feature type="domain" description="Rad4 beta-hairpin" evidence="7">
    <location>
        <begin position="749"/>
        <end position="797"/>
    </location>
</feature>
<evidence type="ECO:0000256" key="3">
    <source>
        <dbReference type="ARBA" id="ARBA00022763"/>
    </source>
</evidence>
<dbReference type="SMART" id="SM01030">
    <property type="entry name" value="BHD_1"/>
    <property type="match status" value="1"/>
</dbReference>
<protein>
    <submittedName>
        <fullName evidence="11">DNA repair protein complementing XP-C cells (inferred by orthology to a human protein)</fullName>
    </submittedName>
</protein>
<evidence type="ECO:0000256" key="6">
    <source>
        <dbReference type="SAM" id="MobiDB-lite"/>
    </source>
</evidence>
<reference evidence="9 10" key="2">
    <citation type="submission" date="2018-11" db="EMBL/GenBank/DDBJ databases">
        <authorList>
            <consortium name="Pathogen Informatics"/>
        </authorList>
    </citation>
    <scope>NUCLEOTIDE SEQUENCE [LARGE SCALE GENOMIC DNA]</scope>
</reference>
<dbReference type="Gene3D" id="3.90.260.10">
    <property type="entry name" value="Transglutaminase-like"/>
    <property type="match status" value="2"/>
</dbReference>
<dbReference type="PANTHER" id="PTHR12135">
    <property type="entry name" value="DNA REPAIR PROTEIN XP-C / RAD4"/>
    <property type="match status" value="1"/>
</dbReference>
<feature type="region of interest" description="Disordered" evidence="6">
    <location>
        <begin position="606"/>
        <end position="637"/>
    </location>
</feature>
<name>A0A158R0S6_NIPBR</name>
<keyword evidence="10" id="KW-1185">Reference proteome</keyword>
<dbReference type="Pfam" id="PF10403">
    <property type="entry name" value="BHD_1"/>
    <property type="match status" value="1"/>
</dbReference>
<evidence type="ECO:0000259" key="8">
    <source>
        <dbReference type="SMART" id="SM01031"/>
    </source>
</evidence>
<evidence type="ECO:0000313" key="9">
    <source>
        <dbReference type="EMBL" id="VDL76035.1"/>
    </source>
</evidence>
<dbReference type="InterPro" id="IPR036985">
    <property type="entry name" value="Transglutaminase-like_sf"/>
</dbReference>
<dbReference type="PANTHER" id="PTHR12135:SF0">
    <property type="entry name" value="DNA REPAIR PROTEIN COMPLEMENTING XP-C CELLS"/>
    <property type="match status" value="1"/>
</dbReference>
<dbReference type="InterPro" id="IPR038765">
    <property type="entry name" value="Papain-like_cys_pep_sf"/>
</dbReference>
<dbReference type="EMBL" id="UYSL01020762">
    <property type="protein sequence ID" value="VDL76035.1"/>
    <property type="molecule type" value="Genomic_DNA"/>
</dbReference>
<dbReference type="Pfam" id="PF03835">
    <property type="entry name" value="Rad4"/>
    <property type="match status" value="1"/>
</dbReference>
<evidence type="ECO:0000256" key="4">
    <source>
        <dbReference type="ARBA" id="ARBA00023204"/>
    </source>
</evidence>
<dbReference type="GO" id="GO:0006289">
    <property type="term" value="P:nucleotide-excision repair"/>
    <property type="evidence" value="ECO:0007669"/>
    <property type="project" value="InterPro"/>
</dbReference>
<dbReference type="InterPro" id="IPR004583">
    <property type="entry name" value="DNA_repair_Rad4"/>
</dbReference>
<organism evidence="11">
    <name type="scientific">Nippostrongylus brasiliensis</name>
    <name type="common">Rat hookworm</name>
    <dbReference type="NCBI Taxonomy" id="27835"/>
    <lineage>
        <taxon>Eukaryota</taxon>
        <taxon>Metazoa</taxon>
        <taxon>Ecdysozoa</taxon>
        <taxon>Nematoda</taxon>
        <taxon>Chromadorea</taxon>
        <taxon>Rhabditida</taxon>
        <taxon>Rhabditina</taxon>
        <taxon>Rhabditomorpha</taxon>
        <taxon>Strongyloidea</taxon>
        <taxon>Heligmosomidae</taxon>
        <taxon>Nippostrongylus</taxon>
    </lineage>
</organism>
<gene>
    <name evidence="9" type="ORF">NBR_LOCUS12446</name>
</gene>
<dbReference type="InterPro" id="IPR018325">
    <property type="entry name" value="Rad4/PNGase_transGLS-fold"/>
</dbReference>
<keyword evidence="3" id="KW-0227">DNA damage</keyword>
<dbReference type="InterPro" id="IPR018327">
    <property type="entry name" value="BHD_2"/>
</dbReference>
<feature type="region of interest" description="Disordered" evidence="6">
    <location>
        <begin position="27"/>
        <end position="304"/>
    </location>
</feature>
<feature type="compositionally biased region" description="Basic residues" evidence="6">
    <location>
        <begin position="269"/>
        <end position="278"/>
    </location>
</feature>
<feature type="compositionally biased region" description="Basic residues" evidence="6">
    <location>
        <begin position="173"/>
        <end position="184"/>
    </location>
</feature>
<dbReference type="SUPFAM" id="SSF54001">
    <property type="entry name" value="Cysteine proteinases"/>
    <property type="match status" value="1"/>
</dbReference>
<proteinExistence type="inferred from homology"/>
<dbReference type="InterPro" id="IPR018326">
    <property type="entry name" value="Rad4_beta-hairpin_dom1"/>
</dbReference>
<evidence type="ECO:0000313" key="10">
    <source>
        <dbReference type="Proteomes" id="UP000271162"/>
    </source>
</evidence>
<dbReference type="GO" id="GO:0071942">
    <property type="term" value="C:XPC complex"/>
    <property type="evidence" value="ECO:0007669"/>
    <property type="project" value="TreeGrafter"/>
</dbReference>
<keyword evidence="4" id="KW-0234">DNA repair</keyword>
<evidence type="ECO:0000256" key="2">
    <source>
        <dbReference type="ARBA" id="ARBA00009525"/>
    </source>
</evidence>
<feature type="region of interest" description="Disordered" evidence="6">
    <location>
        <begin position="426"/>
        <end position="462"/>
    </location>
</feature>
<feature type="compositionally biased region" description="Basic and acidic residues" evidence="6">
    <location>
        <begin position="46"/>
        <end position="71"/>
    </location>
</feature>
<dbReference type="AlphaFoldDB" id="A0A158R0S6"/>
<dbReference type="SMART" id="SM01031">
    <property type="entry name" value="BHD_2"/>
    <property type="match status" value="1"/>
</dbReference>
<dbReference type="GO" id="GO:0006298">
    <property type="term" value="P:mismatch repair"/>
    <property type="evidence" value="ECO:0007669"/>
    <property type="project" value="TreeGrafter"/>
</dbReference>
<feature type="compositionally biased region" description="Basic and acidic residues" evidence="6">
    <location>
        <begin position="85"/>
        <end position="94"/>
    </location>
</feature>
<comment type="similarity">
    <text evidence="2">Belongs to the XPC family.</text>
</comment>
<accession>A0A158R0S6</accession>
<feature type="compositionally biased region" description="Basic and acidic residues" evidence="6">
    <location>
        <begin position="117"/>
        <end position="144"/>
    </location>
</feature>
<keyword evidence="5" id="KW-0539">Nucleus</keyword>
<comment type="subcellular location">
    <subcellularLocation>
        <location evidence="1">Nucleus</location>
    </subcellularLocation>
</comment>
<dbReference type="WBParaSite" id="NBR_0001244501-mRNA-1">
    <property type="protein sequence ID" value="NBR_0001244501-mRNA-1"/>
    <property type="gene ID" value="NBR_0001244501"/>
</dbReference>
<evidence type="ECO:0000256" key="5">
    <source>
        <dbReference type="ARBA" id="ARBA00023242"/>
    </source>
</evidence>
<evidence type="ECO:0000256" key="1">
    <source>
        <dbReference type="ARBA" id="ARBA00004123"/>
    </source>
</evidence>
<dbReference type="GO" id="GO:0000111">
    <property type="term" value="C:nucleotide-excision repair factor 2 complex"/>
    <property type="evidence" value="ECO:0007669"/>
    <property type="project" value="TreeGrafter"/>
</dbReference>
<dbReference type="GO" id="GO:0003684">
    <property type="term" value="F:damaged DNA binding"/>
    <property type="evidence" value="ECO:0007669"/>
    <property type="project" value="InterPro"/>
</dbReference>
<dbReference type="GO" id="GO:0005737">
    <property type="term" value="C:cytoplasm"/>
    <property type="evidence" value="ECO:0007669"/>
    <property type="project" value="TreeGrafter"/>
</dbReference>
<feature type="domain" description="Rad4 beta-hairpin" evidence="8">
    <location>
        <begin position="799"/>
        <end position="851"/>
    </location>
</feature>
<sequence>MVSTRRRSQPLSVSPAEVVCVPVNKTIKKKAEVKKSASKSSSPVLEAEKPKQGRKRGDTARDDPKEVAEKKGPKRRSLPAMKAPAVEKRLKMDDEMPTSRGSRGKRKRKLPENDVQDELKIEPKEDETMSEEKVKEEPVETKPDLDDDVGSGEWENFGNTSDESGDESEPESRKKKTKVKSKKKVTVESKKAQVSPTRRSERNVKRKSYVMKKDDDEGSLSSSSSSADDSEDKDVSEASLSEAEDSADEASSVTRDSEESDASFIPKASTKKAAKGSTKKSGGGGGGRGGGKTMAPSKGARRENETITALNEQINKYDLGVNHLQARGNLERAKVYVPGAPAATKTVRPFATKPPKPWQKVNEPVMQGDIVVPPRALRRGEKKMLKFRIFAAALSIGRNFEMNADESERILDQMRAEEIQKRAVQMAPETLDSSAETNEECSSSEDEWEDMLPADPSESQEKQLQVTLQKAEEKDWWALYLRQEVNKCVRENWENAHKMNILCYIAHLQFLKKVILEENLVPSLMLTKMPSGYQSLVGEVITIENAQRILKWYHSAFRASGSPIKFEPGLCRYDATARYSEMVAQQEYENDADRAASVLKDIEKMKKTATPPATAEPSNPKGKGDLKKRKSSTGGSDTNYKGVVRNYWVEYWDRKQKRWICVDPLRSSVDDPNSIEENLSKPVVYVLAIDSEGGVREVTARYASDFSRPDFRRRRTEQAWIVSTLKAPMIRANRERALLEDTHMKQELVKKPLPATLSEYVLEKDLLKFEGIYPRPEEQKPLGEVRGHKVYPRSTVYTLQSANNWIKMARSVKEGEKAYKVVKARPNLKVPAEEREDRFLDVFGYWQTEPMEGACVLEEDAEKFINEWKRLEATREERENKSRSKKKKGVKEEDQKNNAVIDKTVMGTRQVFTHDDLMNLKH</sequence>
<reference evidence="11" key="1">
    <citation type="submission" date="2016-04" db="UniProtKB">
        <authorList>
            <consortium name="WormBaseParasite"/>
        </authorList>
    </citation>
    <scope>IDENTIFICATION</scope>
</reference>
<evidence type="ECO:0000259" key="7">
    <source>
        <dbReference type="SMART" id="SM01030"/>
    </source>
</evidence>
<evidence type="ECO:0000313" key="11">
    <source>
        <dbReference type="WBParaSite" id="NBR_0001244501-mRNA-1"/>
    </source>
</evidence>
<dbReference type="OMA" id="WIKMARS"/>
<feature type="region of interest" description="Disordered" evidence="6">
    <location>
        <begin position="875"/>
        <end position="902"/>
    </location>
</feature>
<feature type="compositionally biased region" description="Acidic residues" evidence="6">
    <location>
        <begin position="437"/>
        <end position="452"/>
    </location>
</feature>